<name>A0A3M6UJ90_POCDA</name>
<evidence type="ECO:0000313" key="1">
    <source>
        <dbReference type="EMBL" id="RMX53418.1"/>
    </source>
</evidence>
<sequence>GLTQGGGCLWYQICSGCSGELITRPESLKEEPFGKTDKSFPSLQNNIPCFILLHLRGENQQLKLCTHRSNSDAEIALLKKGLNYATNIPATKIITKVKTAIKQLNTEQADTVRRAVNSILQQAEPLEPNHSLFHKTNFALVAKLGQVKSVKKSELRQALRTKVNSMKFSVSNPGYFVVSRETFFGHPKGKTAAADAS</sequence>
<gene>
    <name evidence="1" type="ORF">pdam_00017030</name>
</gene>
<dbReference type="EMBL" id="RCHS01001443">
    <property type="protein sequence ID" value="RMX53418.1"/>
    <property type="molecule type" value="Genomic_DNA"/>
</dbReference>
<proteinExistence type="predicted"/>
<organism evidence="1 2">
    <name type="scientific">Pocillopora damicornis</name>
    <name type="common">Cauliflower coral</name>
    <name type="synonym">Millepora damicornis</name>
    <dbReference type="NCBI Taxonomy" id="46731"/>
    <lineage>
        <taxon>Eukaryota</taxon>
        <taxon>Metazoa</taxon>
        <taxon>Cnidaria</taxon>
        <taxon>Anthozoa</taxon>
        <taxon>Hexacorallia</taxon>
        <taxon>Scleractinia</taxon>
        <taxon>Astrocoeniina</taxon>
        <taxon>Pocilloporidae</taxon>
        <taxon>Pocillopora</taxon>
    </lineage>
</organism>
<comment type="caution">
    <text evidence="1">The sequence shown here is derived from an EMBL/GenBank/DDBJ whole genome shotgun (WGS) entry which is preliminary data.</text>
</comment>
<protein>
    <submittedName>
        <fullName evidence="1">Uncharacterized protein</fullName>
    </submittedName>
</protein>
<keyword evidence="2" id="KW-1185">Reference proteome</keyword>
<dbReference type="Proteomes" id="UP000275408">
    <property type="component" value="Unassembled WGS sequence"/>
</dbReference>
<evidence type="ECO:0000313" key="2">
    <source>
        <dbReference type="Proteomes" id="UP000275408"/>
    </source>
</evidence>
<reference evidence="1 2" key="1">
    <citation type="journal article" date="2018" name="Sci. Rep.">
        <title>Comparative analysis of the Pocillopora damicornis genome highlights role of immune system in coral evolution.</title>
        <authorList>
            <person name="Cunning R."/>
            <person name="Bay R.A."/>
            <person name="Gillette P."/>
            <person name="Baker A.C."/>
            <person name="Traylor-Knowles N."/>
        </authorList>
    </citation>
    <scope>NUCLEOTIDE SEQUENCE [LARGE SCALE GENOMIC DNA]</scope>
    <source>
        <strain evidence="1">RSMAS</strain>
        <tissue evidence="1">Whole animal</tissue>
    </source>
</reference>
<feature type="non-terminal residue" evidence="1">
    <location>
        <position position="197"/>
    </location>
</feature>
<feature type="non-terminal residue" evidence="1">
    <location>
        <position position="1"/>
    </location>
</feature>
<accession>A0A3M6UJ90</accession>
<dbReference type="AlphaFoldDB" id="A0A3M6UJ90"/>